<keyword evidence="6" id="KW-1185">Reference proteome</keyword>
<dbReference type="PROSITE" id="PS51786">
    <property type="entry name" value="LON_PROTEOLYTIC"/>
    <property type="match status" value="1"/>
</dbReference>
<dbReference type="Gene3D" id="3.30.230.10">
    <property type="match status" value="1"/>
</dbReference>
<dbReference type="PROSITE" id="PS50106">
    <property type="entry name" value="PDZ"/>
    <property type="match status" value="1"/>
</dbReference>
<feature type="active site" evidence="1">
    <location>
        <position position="238"/>
    </location>
</feature>
<evidence type="ECO:0000256" key="1">
    <source>
        <dbReference type="PROSITE-ProRule" id="PRU01122"/>
    </source>
</evidence>
<dbReference type="EMBL" id="JACXZA010000009">
    <property type="protein sequence ID" value="MBD3922401.1"/>
    <property type="molecule type" value="Genomic_DNA"/>
</dbReference>
<dbReference type="Proteomes" id="UP000609346">
    <property type="component" value="Unassembled WGS sequence"/>
</dbReference>
<dbReference type="RefSeq" id="WP_191206707.1">
    <property type="nucleotide sequence ID" value="NZ_JACXZA010000009.1"/>
</dbReference>
<keyword evidence="1" id="KW-0645">Protease</keyword>
<keyword evidence="2" id="KW-1133">Transmembrane helix</keyword>
<dbReference type="SUPFAM" id="SSF50156">
    <property type="entry name" value="PDZ domain-like"/>
    <property type="match status" value="1"/>
</dbReference>
<dbReference type="Gene3D" id="2.30.42.10">
    <property type="match status" value="1"/>
</dbReference>
<dbReference type="PANTHER" id="PTHR10046">
    <property type="entry name" value="ATP DEPENDENT LON PROTEASE FAMILY MEMBER"/>
    <property type="match status" value="1"/>
</dbReference>
<evidence type="ECO:0000259" key="4">
    <source>
        <dbReference type="PROSITE" id="PS51786"/>
    </source>
</evidence>
<keyword evidence="1" id="KW-0720">Serine protease</keyword>
<dbReference type="InterPro" id="IPR014721">
    <property type="entry name" value="Ribsml_uS5_D2-typ_fold_subgr"/>
</dbReference>
<dbReference type="InterPro" id="IPR008269">
    <property type="entry name" value="Lon_proteolytic"/>
</dbReference>
<dbReference type="EC" id="3.4.21.53" evidence="1"/>
<dbReference type="InterPro" id="IPR027065">
    <property type="entry name" value="Lon_Prtase"/>
</dbReference>
<organism evidence="5 6">
    <name type="scientific">Paenibacillus terricola</name>
    <dbReference type="NCBI Taxonomy" id="2763503"/>
    <lineage>
        <taxon>Bacteria</taxon>
        <taxon>Bacillati</taxon>
        <taxon>Bacillota</taxon>
        <taxon>Bacilli</taxon>
        <taxon>Bacillales</taxon>
        <taxon>Paenibacillaceae</taxon>
        <taxon>Paenibacillus</taxon>
    </lineage>
</organism>
<dbReference type="Pfam" id="PF05362">
    <property type="entry name" value="Lon_C"/>
    <property type="match status" value="1"/>
</dbReference>
<accession>A0ABR8N574</accession>
<evidence type="ECO:0000259" key="3">
    <source>
        <dbReference type="PROSITE" id="PS50106"/>
    </source>
</evidence>
<evidence type="ECO:0000313" key="5">
    <source>
        <dbReference type="EMBL" id="MBD3922401.1"/>
    </source>
</evidence>
<feature type="domain" description="Lon proteolytic" evidence="4">
    <location>
        <begin position="232"/>
        <end position="340"/>
    </location>
</feature>
<dbReference type="SUPFAM" id="SSF54211">
    <property type="entry name" value="Ribosomal protein S5 domain 2-like"/>
    <property type="match status" value="1"/>
</dbReference>
<comment type="similarity">
    <text evidence="1">Belongs to the peptidase S16 family.</text>
</comment>
<dbReference type="InterPro" id="IPR001478">
    <property type="entry name" value="PDZ"/>
</dbReference>
<evidence type="ECO:0000313" key="6">
    <source>
        <dbReference type="Proteomes" id="UP000609346"/>
    </source>
</evidence>
<gene>
    <name evidence="5" type="ORF">H8B09_26850</name>
</gene>
<feature type="domain" description="PDZ" evidence="3">
    <location>
        <begin position="124"/>
        <end position="191"/>
    </location>
</feature>
<keyword evidence="2" id="KW-0812">Transmembrane</keyword>
<keyword evidence="1" id="KW-0378">Hydrolase</keyword>
<keyword evidence="2" id="KW-0472">Membrane</keyword>
<comment type="caution">
    <text evidence="5">The sequence shown here is derived from an EMBL/GenBank/DDBJ whole genome shotgun (WGS) entry which is preliminary data.</text>
</comment>
<dbReference type="SMART" id="SM00228">
    <property type="entry name" value="PDZ"/>
    <property type="match status" value="1"/>
</dbReference>
<evidence type="ECO:0000256" key="2">
    <source>
        <dbReference type="SAM" id="Phobius"/>
    </source>
</evidence>
<comment type="catalytic activity">
    <reaction evidence="1">
        <text>Hydrolysis of proteins in presence of ATP.</text>
        <dbReference type="EC" id="3.4.21.53"/>
    </reaction>
</comment>
<sequence>MNWLRNRLTRWIIAIAALYLILFRMPTPYYLYQPGTVDPLHELVTVEQSQQQQSAGTFNLTTVYSQRAYNVVMLIEGMLDKDTEVRRISDVQGNLTGEQYRDVLKHMMSSSQQTAVASALSEAGLQVDKRVTGLFLRMLVPGSKAEGVLEVGDILLKVDGHAALSLQAVSSYITSSKKVGDTIEAVILRDGEERTERIELVSNNVQGQPGIGAIFEPEYAVTPSRKIDFAESDIGGPSAGLMFSLEILDQLLPEDLTHGLKIAGTGTIDINGNVGQIGGMRDKIIAAHHAGVDLFFCPKDQDVTSHNAEEAIDEAKKRGYDLRIVPVGTLQEAVDYLRSHY</sequence>
<dbReference type="Pfam" id="PF13180">
    <property type="entry name" value="PDZ_2"/>
    <property type="match status" value="1"/>
</dbReference>
<dbReference type="InterPro" id="IPR036034">
    <property type="entry name" value="PDZ_sf"/>
</dbReference>
<name>A0ABR8N574_9BACL</name>
<dbReference type="NCBIfam" id="NF041438">
    <property type="entry name" value="SepM_fam_S16"/>
    <property type="match status" value="1"/>
</dbReference>
<protein>
    <recommendedName>
        <fullName evidence="1">endopeptidase La</fullName>
        <ecNumber evidence="1">3.4.21.53</ecNumber>
    </recommendedName>
</protein>
<proteinExistence type="inferred from homology"/>
<reference evidence="5 6" key="1">
    <citation type="submission" date="2020-09" db="EMBL/GenBank/DDBJ databases">
        <title>Paenibacillus sp. strain PR3 16S rRNA gene Genome sequencing and assembly.</title>
        <authorList>
            <person name="Kim J."/>
        </authorList>
    </citation>
    <scope>NUCLEOTIDE SEQUENCE [LARGE SCALE GENOMIC DNA]</scope>
    <source>
        <strain evidence="5 6">PR3</strain>
    </source>
</reference>
<dbReference type="InterPro" id="IPR020568">
    <property type="entry name" value="Ribosomal_Su5_D2-typ_SF"/>
</dbReference>
<feature type="active site" evidence="1">
    <location>
        <position position="283"/>
    </location>
</feature>
<feature type="transmembrane region" description="Helical" evidence="2">
    <location>
        <begin position="12"/>
        <end position="32"/>
    </location>
</feature>